<evidence type="ECO:0000313" key="2">
    <source>
        <dbReference type="EMBL" id="KAG8092088.1"/>
    </source>
</evidence>
<reference evidence="2" key="2">
    <citation type="submission" date="2021-02" db="EMBL/GenBank/DDBJ databases">
        <authorList>
            <person name="Kimball J.A."/>
            <person name="Haas M.W."/>
            <person name="Macchietto M."/>
            <person name="Kono T."/>
            <person name="Duquette J."/>
            <person name="Shao M."/>
        </authorList>
    </citation>
    <scope>NUCLEOTIDE SEQUENCE</scope>
    <source>
        <tissue evidence="2">Fresh leaf tissue</tissue>
    </source>
</reference>
<name>A0A8J5WN41_ZIZPA</name>
<evidence type="ECO:0000313" key="3">
    <source>
        <dbReference type="Proteomes" id="UP000729402"/>
    </source>
</evidence>
<protein>
    <submittedName>
        <fullName evidence="2">Uncharacterized protein</fullName>
    </submittedName>
</protein>
<organism evidence="2 3">
    <name type="scientific">Zizania palustris</name>
    <name type="common">Northern wild rice</name>
    <dbReference type="NCBI Taxonomy" id="103762"/>
    <lineage>
        <taxon>Eukaryota</taxon>
        <taxon>Viridiplantae</taxon>
        <taxon>Streptophyta</taxon>
        <taxon>Embryophyta</taxon>
        <taxon>Tracheophyta</taxon>
        <taxon>Spermatophyta</taxon>
        <taxon>Magnoliopsida</taxon>
        <taxon>Liliopsida</taxon>
        <taxon>Poales</taxon>
        <taxon>Poaceae</taxon>
        <taxon>BOP clade</taxon>
        <taxon>Oryzoideae</taxon>
        <taxon>Oryzeae</taxon>
        <taxon>Zizaniinae</taxon>
        <taxon>Zizania</taxon>
    </lineage>
</organism>
<comment type="caution">
    <text evidence="2">The sequence shown here is derived from an EMBL/GenBank/DDBJ whole genome shotgun (WGS) entry which is preliminary data.</text>
</comment>
<reference evidence="2" key="1">
    <citation type="journal article" date="2021" name="bioRxiv">
        <title>Whole Genome Assembly and Annotation of Northern Wild Rice, Zizania palustris L., Supports a Whole Genome Duplication in the Zizania Genus.</title>
        <authorList>
            <person name="Haas M."/>
            <person name="Kono T."/>
            <person name="Macchietto M."/>
            <person name="Millas R."/>
            <person name="McGilp L."/>
            <person name="Shao M."/>
            <person name="Duquette J."/>
            <person name="Hirsch C.N."/>
            <person name="Kimball J."/>
        </authorList>
    </citation>
    <scope>NUCLEOTIDE SEQUENCE</scope>
    <source>
        <tissue evidence="2">Fresh leaf tissue</tissue>
    </source>
</reference>
<dbReference type="AlphaFoldDB" id="A0A8J5WN41"/>
<dbReference type="Proteomes" id="UP000729402">
    <property type="component" value="Unassembled WGS sequence"/>
</dbReference>
<feature type="region of interest" description="Disordered" evidence="1">
    <location>
        <begin position="1"/>
        <end position="41"/>
    </location>
</feature>
<evidence type="ECO:0000256" key="1">
    <source>
        <dbReference type="SAM" id="MobiDB-lite"/>
    </source>
</evidence>
<keyword evidence="3" id="KW-1185">Reference proteome</keyword>
<sequence>MGRCNQAQHRMAAIGSHPSLIGSGSSKSSWRHGGPRNPGSFLLRPGLHKLMGRWEEAQDWIPSGAVELRGSVRRRAAHPRAPGPARLP</sequence>
<gene>
    <name evidence="2" type="ORF">GUJ93_ZPchr0012g20811</name>
</gene>
<feature type="compositionally biased region" description="Low complexity" evidence="1">
    <location>
        <begin position="15"/>
        <end position="28"/>
    </location>
</feature>
<proteinExistence type="predicted"/>
<accession>A0A8J5WN41</accession>
<dbReference type="EMBL" id="JAAALK010000080">
    <property type="protein sequence ID" value="KAG8092088.1"/>
    <property type="molecule type" value="Genomic_DNA"/>
</dbReference>